<dbReference type="Proteomes" id="UP001362999">
    <property type="component" value="Unassembled WGS sequence"/>
</dbReference>
<dbReference type="AlphaFoldDB" id="A0AAW0BG37"/>
<keyword evidence="3" id="KW-1185">Reference proteome</keyword>
<sequence length="611" mass="68099">MRPSLASFLLTVAFTVHLASADSLEEATDTTQPCSVRAWVRAEDLSPNHVSRGELRIKVLRQECANQIASVALRLQLDEFGEVKHLKRGAVLPEVRPANESASTEYSSWMGSDVVYDYQAHDDGLSDPELWTLKAEERRSWTTEVILLRNPDISDAIVTPFTVAVPPVNYPAVVSKYRNLHGPIAQYSFSDLGYRYTTIVTFTDGRIEKTPSGHTAFIPSSEKHIQSPFTWNLTFEESKCEKCDAPSDNKQAELLEKCLPKDQRSAFTAEVTVDSGKVATAGQSLKGLVTVHTTTHGTTIPSDVYVYVEPVFRDHWAHAHAASAGDSACPSAWSGLCDQPSVKDQVYSKSEKHSNVFAENDDEKVWQYPSYSSGDEAAITSSNPRTTFEFRLPPEAPVDIMSYYSGVENLLHVELTVLYPLDVAKCMYPGQKLEFPENEHDPAAIEEGLWDTWTRLGTSAGSEDSKLHRKMTLHATVPITVVGPEASDQSFAHYLEPDGAVTPLLRSGLQMDMPASFPAAKPLVTVEAMANTSARLMRPGSTDPIQFMQSFMNRSRYSYEYPDPTKHYQHGNYVGLLWRKKVVAEERGIWPPRNEEILEEPERQRPLTVAP</sequence>
<evidence type="ECO:0000256" key="1">
    <source>
        <dbReference type="SAM" id="SignalP"/>
    </source>
</evidence>
<keyword evidence="1" id="KW-0732">Signal</keyword>
<evidence type="ECO:0000313" key="2">
    <source>
        <dbReference type="EMBL" id="KAK7025120.1"/>
    </source>
</evidence>
<accession>A0AAW0BG37</accession>
<evidence type="ECO:0000313" key="3">
    <source>
        <dbReference type="Proteomes" id="UP001362999"/>
    </source>
</evidence>
<comment type="caution">
    <text evidence="2">The sequence shown here is derived from an EMBL/GenBank/DDBJ whole genome shotgun (WGS) entry which is preliminary data.</text>
</comment>
<feature type="signal peptide" evidence="1">
    <location>
        <begin position="1"/>
        <end position="21"/>
    </location>
</feature>
<reference evidence="2 3" key="1">
    <citation type="journal article" date="2024" name="J Genomics">
        <title>Draft genome sequencing and assembly of Favolaschia claudopus CIRM-BRFM 2984 isolated from oak limbs.</title>
        <authorList>
            <person name="Navarro D."/>
            <person name="Drula E."/>
            <person name="Chaduli D."/>
            <person name="Cazenave R."/>
            <person name="Ahrendt S."/>
            <person name="Wang J."/>
            <person name="Lipzen A."/>
            <person name="Daum C."/>
            <person name="Barry K."/>
            <person name="Grigoriev I.V."/>
            <person name="Favel A."/>
            <person name="Rosso M.N."/>
            <person name="Martin F."/>
        </authorList>
    </citation>
    <scope>NUCLEOTIDE SEQUENCE [LARGE SCALE GENOMIC DNA]</scope>
    <source>
        <strain evidence="2 3">CIRM-BRFM 2984</strain>
    </source>
</reference>
<organism evidence="2 3">
    <name type="scientific">Favolaschia claudopus</name>
    <dbReference type="NCBI Taxonomy" id="2862362"/>
    <lineage>
        <taxon>Eukaryota</taxon>
        <taxon>Fungi</taxon>
        <taxon>Dikarya</taxon>
        <taxon>Basidiomycota</taxon>
        <taxon>Agaricomycotina</taxon>
        <taxon>Agaricomycetes</taxon>
        <taxon>Agaricomycetidae</taxon>
        <taxon>Agaricales</taxon>
        <taxon>Marasmiineae</taxon>
        <taxon>Mycenaceae</taxon>
        <taxon>Favolaschia</taxon>
    </lineage>
</organism>
<protein>
    <submittedName>
        <fullName evidence="2">Uncharacterized protein</fullName>
    </submittedName>
</protein>
<feature type="chain" id="PRO_5043877880" evidence="1">
    <location>
        <begin position="22"/>
        <end position="611"/>
    </location>
</feature>
<proteinExistence type="predicted"/>
<dbReference type="EMBL" id="JAWWNJ010000034">
    <property type="protein sequence ID" value="KAK7025120.1"/>
    <property type="molecule type" value="Genomic_DNA"/>
</dbReference>
<gene>
    <name evidence="2" type="ORF">R3P38DRAFT_2530267</name>
</gene>
<name>A0AAW0BG37_9AGAR</name>